<reference evidence="2" key="1">
    <citation type="submission" date="2021-02" db="EMBL/GenBank/DDBJ databases">
        <authorList>
            <person name="Dougan E. K."/>
            <person name="Rhodes N."/>
            <person name="Thang M."/>
            <person name="Chan C."/>
        </authorList>
    </citation>
    <scope>NUCLEOTIDE SEQUENCE</scope>
</reference>
<dbReference type="GO" id="GO:0005093">
    <property type="term" value="F:Rab GDP-dissociation inhibitor activity"/>
    <property type="evidence" value="ECO:0007669"/>
    <property type="project" value="InterPro"/>
</dbReference>
<gene>
    <name evidence="2" type="primary">GDI2</name>
    <name evidence="2" type="ORF">SNAT2548_LOCUS5950</name>
</gene>
<dbReference type="InterPro" id="IPR036188">
    <property type="entry name" value="FAD/NAD-bd_sf"/>
</dbReference>
<dbReference type="Gene3D" id="1.10.405.10">
    <property type="entry name" value="Guanine Nucleotide Dissociation Inhibitor, domain 1"/>
    <property type="match status" value="1"/>
</dbReference>
<evidence type="ECO:0000256" key="1">
    <source>
        <dbReference type="ARBA" id="ARBA00005593"/>
    </source>
</evidence>
<comment type="similarity">
    <text evidence="1">Belongs to the Rab GDI family.</text>
</comment>
<dbReference type="OrthoDB" id="9446342at2759"/>
<organism evidence="2 3">
    <name type="scientific">Symbiodinium natans</name>
    <dbReference type="NCBI Taxonomy" id="878477"/>
    <lineage>
        <taxon>Eukaryota</taxon>
        <taxon>Sar</taxon>
        <taxon>Alveolata</taxon>
        <taxon>Dinophyceae</taxon>
        <taxon>Suessiales</taxon>
        <taxon>Symbiodiniaceae</taxon>
        <taxon>Symbiodinium</taxon>
    </lineage>
</organism>
<comment type="caution">
    <text evidence="2">The sequence shown here is derived from an EMBL/GenBank/DDBJ whole genome shotgun (WGS) entry which is preliminary data.</text>
</comment>
<dbReference type="PRINTS" id="PR00891">
    <property type="entry name" value="RABGDIREP"/>
</dbReference>
<dbReference type="SUPFAM" id="SSF51905">
    <property type="entry name" value="FAD/NAD(P)-binding domain"/>
    <property type="match status" value="1"/>
</dbReference>
<dbReference type="GO" id="GO:0015031">
    <property type="term" value="P:protein transport"/>
    <property type="evidence" value="ECO:0007669"/>
    <property type="project" value="InterPro"/>
</dbReference>
<dbReference type="PANTHER" id="PTHR11787">
    <property type="entry name" value="RAB GDP-DISSOCIATION INHIBITOR"/>
    <property type="match status" value="1"/>
</dbReference>
<dbReference type="InterPro" id="IPR000806">
    <property type="entry name" value="RabGDI"/>
</dbReference>
<dbReference type="AlphaFoldDB" id="A0A812J9M5"/>
<evidence type="ECO:0000313" key="2">
    <source>
        <dbReference type="EMBL" id="CAE7200419.1"/>
    </source>
</evidence>
<evidence type="ECO:0000313" key="3">
    <source>
        <dbReference type="Proteomes" id="UP000604046"/>
    </source>
</evidence>
<keyword evidence="3" id="KW-1185">Reference proteome</keyword>
<dbReference type="GO" id="GO:0016192">
    <property type="term" value="P:vesicle-mediated transport"/>
    <property type="evidence" value="ECO:0007669"/>
    <property type="project" value="TreeGrafter"/>
</dbReference>
<dbReference type="FunFam" id="1.10.405.10:FF:000011">
    <property type="entry name" value="Rab GDP dissociation inhibitor"/>
    <property type="match status" value="1"/>
</dbReference>
<dbReference type="Proteomes" id="UP000604046">
    <property type="component" value="Unassembled WGS sequence"/>
</dbReference>
<dbReference type="EMBL" id="CAJNDS010000386">
    <property type="protein sequence ID" value="CAE7200419.1"/>
    <property type="molecule type" value="Genomic_DNA"/>
</dbReference>
<dbReference type="GO" id="GO:0005737">
    <property type="term" value="C:cytoplasm"/>
    <property type="evidence" value="ECO:0007669"/>
    <property type="project" value="TreeGrafter"/>
</dbReference>
<dbReference type="Gene3D" id="3.30.519.10">
    <property type="entry name" value="Guanine Nucleotide Dissociation Inhibitor, domain 2"/>
    <property type="match status" value="1"/>
</dbReference>
<protein>
    <submittedName>
        <fullName evidence="2">GDI2 protein</fullName>
    </submittedName>
</protein>
<dbReference type="PRINTS" id="PR00892">
    <property type="entry name" value="RABGDI"/>
</dbReference>
<name>A0A812J9M5_9DINO</name>
<accession>A0A812J9M5</accession>
<dbReference type="PANTHER" id="PTHR11787:SF8">
    <property type="entry name" value="RAB GDP DISSOCIATION INHIBITOR"/>
    <property type="match status" value="1"/>
</dbReference>
<dbReference type="GO" id="GO:0007264">
    <property type="term" value="P:small GTPase-mediated signal transduction"/>
    <property type="evidence" value="ECO:0007669"/>
    <property type="project" value="InterPro"/>
</dbReference>
<dbReference type="Gene3D" id="3.50.50.60">
    <property type="entry name" value="FAD/NAD(P)-binding domain"/>
    <property type="match status" value="1"/>
</dbReference>
<dbReference type="Pfam" id="PF00996">
    <property type="entry name" value="GDI"/>
    <property type="match status" value="1"/>
</dbReference>
<sequence length="944" mass="103533">MFEVLSAPGEICGHPAAQLSYIGSAEGQQMEYMCDLSNFLHTVGALAAYSFPRGLSWTLHFRSTIRTAGGAPAPYEATYHGKVSFTLCMQCGAVSMWEIVHGGPIWQKGITRAQPLNLLRAGGTSLCDLAAQWIDVGRRGGGGNVGWLQCNLEGRPSGHGPRSEVDSVDNCRLDSLAHFRDAAGFISVEPSFSDWDDGFEQEVPRAFGEPTRATSQAPKLDFLGHEKGLCRALQGFAGLQGKWNGGLVPKGITLIPLKEPSEENRSARVKVRCGIKGLPRGIPVCSLIAKAEMDNAESYRDGVARCFKESANFHLCMEAPKPFSEVPCVPRTPAMIHHLEKCPSYSSLNMQKLLVYQSGARDEAFARPLPSKTSGGSSFLAAVGPGVGRGDNSAKLEAALSVLHRFDVVDVSFAPNESGVLLQDAMRSFRMSHLLVSDLSVSAFDSAILVSANGKQGFRDWLKYQAQGYASPGMSIRIRSFRQLLTAACPIMFRFAYTDSAVPSCSAALLRPHFSCLICEAGRWSSAVVDRCATPQGLRIDRPSPVLGCPYLLTALEELEVNIMEGVDRLVFRQLPIFFGQDAALAPEPFRLLNFDVLASPGTAGEGTKLYLEWDPPWGEQDVHLSISDLLRFEARNQLDRSLVAAAQSLILERYSRIRQTGKRARLGAAFQHKLLRLLPVAPAGNLFAPCLKECILSGLLSVHGKKVLHLDRNPYYGGECASLNITNLWQKFMPGSAPPKELGENREWNVDLIPKFIMASGDLVKILLKTKVSRYLEWKSCEGTYVYQYQEAGLFSGAKYIHKVPASAGDGLKSPLMGMLEKPRFINFAQFIMNWEDDKPSTHQDIDPRRHTMAQVYQKFGLQESTIDFIGHAVALWPNDSYLNGPCGPTIQKCRLYLQSVLQYGGSPFIYPIYGLGGLPEGFSRLAAIHRGTYMHLGSSHGL</sequence>
<dbReference type="InterPro" id="IPR018203">
    <property type="entry name" value="GDP_dissociation_inhibitor"/>
</dbReference>
<proteinExistence type="inferred from homology"/>